<comment type="caution">
    <text evidence="1">The sequence shown here is derived from an EMBL/GenBank/DDBJ whole genome shotgun (WGS) entry which is preliminary data.</text>
</comment>
<name>A0ABX0U950_9FLAO</name>
<organism evidence="1 2">
    <name type="scientific">Wenyingzhuangia heitensis</name>
    <dbReference type="NCBI Taxonomy" id="1487859"/>
    <lineage>
        <taxon>Bacteria</taxon>
        <taxon>Pseudomonadati</taxon>
        <taxon>Bacteroidota</taxon>
        <taxon>Flavobacteriia</taxon>
        <taxon>Flavobacteriales</taxon>
        <taxon>Flavobacteriaceae</taxon>
        <taxon>Wenyingzhuangia</taxon>
    </lineage>
</organism>
<accession>A0ABX0U950</accession>
<evidence type="ECO:0000313" key="2">
    <source>
        <dbReference type="Proteomes" id="UP000745859"/>
    </source>
</evidence>
<proteinExistence type="predicted"/>
<dbReference type="RefSeq" id="WP_167187291.1">
    <property type="nucleotide sequence ID" value="NZ_JAASQL010000002.1"/>
</dbReference>
<reference evidence="1 2" key="1">
    <citation type="submission" date="2020-03" db="EMBL/GenBank/DDBJ databases">
        <title>Genomic Encyclopedia of Type Strains, Phase IV (KMG-IV): sequencing the most valuable type-strain genomes for metagenomic binning, comparative biology and taxonomic classification.</title>
        <authorList>
            <person name="Goeker M."/>
        </authorList>
    </citation>
    <scope>NUCLEOTIDE SEQUENCE [LARGE SCALE GENOMIC DNA]</scope>
    <source>
        <strain evidence="1 2">DSM 101599</strain>
    </source>
</reference>
<gene>
    <name evidence="1" type="ORF">FHR24_001832</name>
</gene>
<dbReference type="Proteomes" id="UP000745859">
    <property type="component" value="Unassembled WGS sequence"/>
</dbReference>
<evidence type="ECO:0000313" key="1">
    <source>
        <dbReference type="EMBL" id="NIJ45364.1"/>
    </source>
</evidence>
<protein>
    <recommendedName>
        <fullName evidence="3">Phosphoribosylpyrophosphate synthetase</fullName>
    </recommendedName>
</protein>
<keyword evidence="2" id="KW-1185">Reference proteome</keyword>
<evidence type="ECO:0008006" key="3">
    <source>
        <dbReference type="Google" id="ProtNLM"/>
    </source>
</evidence>
<sequence>MKTRDYDTLSQATNDLSEKGYKDSFTAKNDTITALYAKKEYQPSDLTIDERYRFEGMTNPADQSELFAISANDGTKGTLIMSYSAESSQNRDLIKQIK</sequence>
<dbReference type="EMBL" id="JAASQL010000002">
    <property type="protein sequence ID" value="NIJ45364.1"/>
    <property type="molecule type" value="Genomic_DNA"/>
</dbReference>